<evidence type="ECO:0000256" key="1">
    <source>
        <dbReference type="SAM" id="MobiDB-lite"/>
    </source>
</evidence>
<name>A0A8T7M0G8_9CHLR</name>
<dbReference type="Gene3D" id="3.30.565.60">
    <property type="match status" value="1"/>
</dbReference>
<dbReference type="RefSeq" id="WP_341468635.1">
    <property type="nucleotide sequence ID" value="NZ_CP128399.1"/>
</dbReference>
<dbReference type="PANTHER" id="PTHR30595">
    <property type="entry name" value="GLPR-RELATED TRANSCRIPTIONAL REPRESSOR"/>
    <property type="match status" value="1"/>
</dbReference>
<dbReference type="Pfam" id="PF13749">
    <property type="entry name" value="HATPase_c_4"/>
    <property type="match status" value="1"/>
</dbReference>
<dbReference type="EMBL" id="JACATZ010000001">
    <property type="protein sequence ID" value="NWJ44861.1"/>
    <property type="molecule type" value="Genomic_DNA"/>
</dbReference>
<keyword evidence="5" id="KW-1185">Reference proteome</keyword>
<evidence type="ECO:0000313" key="2">
    <source>
        <dbReference type="EMBL" id="NWJ44861.1"/>
    </source>
</evidence>
<organism evidence="2 4">
    <name type="scientific">Candidatus Chlorohelix allophototropha</name>
    <dbReference type="NCBI Taxonomy" id="3003348"/>
    <lineage>
        <taxon>Bacteria</taxon>
        <taxon>Bacillati</taxon>
        <taxon>Chloroflexota</taxon>
        <taxon>Chloroflexia</taxon>
        <taxon>Candidatus Chloroheliales</taxon>
        <taxon>Candidatus Chloroheliaceae</taxon>
        <taxon>Candidatus Chlorohelix</taxon>
    </lineage>
</organism>
<dbReference type="AlphaFoldDB" id="A0A8T7M0G8"/>
<feature type="region of interest" description="Disordered" evidence="1">
    <location>
        <begin position="1"/>
        <end position="20"/>
    </location>
</feature>
<proteinExistence type="predicted"/>
<accession>A0A8T7M0G8</accession>
<dbReference type="Proteomes" id="UP001431572">
    <property type="component" value="Chromosome 1"/>
</dbReference>
<protein>
    <recommendedName>
        <fullName evidence="6">ATP-dependent DNA helicase RecG C-terminal domain-containing protein</fullName>
    </recommendedName>
</protein>
<dbReference type="EMBL" id="CP128399">
    <property type="protein sequence ID" value="WJW66743.1"/>
    <property type="molecule type" value="Genomic_DNA"/>
</dbReference>
<dbReference type="Proteomes" id="UP000521676">
    <property type="component" value="Unassembled WGS sequence"/>
</dbReference>
<reference evidence="3" key="2">
    <citation type="journal article" date="2024" name="Nature">
        <title>Anoxygenic phototroph of the Chloroflexota uses a type I reaction centre.</title>
        <authorList>
            <person name="Tsuji J.M."/>
            <person name="Shaw N.A."/>
            <person name="Nagashima S."/>
            <person name="Venkiteswaran J.J."/>
            <person name="Schiff S.L."/>
            <person name="Watanabe T."/>
            <person name="Fukui M."/>
            <person name="Hanada S."/>
            <person name="Tank M."/>
            <person name="Neufeld J.D."/>
        </authorList>
    </citation>
    <scope>NUCLEOTIDE SEQUENCE</scope>
    <source>
        <strain evidence="3">L227-S17</strain>
    </source>
</reference>
<evidence type="ECO:0000313" key="5">
    <source>
        <dbReference type="Proteomes" id="UP001431572"/>
    </source>
</evidence>
<dbReference type="PANTHER" id="PTHR30595:SF6">
    <property type="entry name" value="SCHLAFEN ALBA-2 DOMAIN-CONTAINING PROTEIN"/>
    <property type="match status" value="1"/>
</dbReference>
<feature type="compositionally biased region" description="Basic and acidic residues" evidence="1">
    <location>
        <begin position="1"/>
        <end position="18"/>
    </location>
</feature>
<dbReference type="InterPro" id="IPR038475">
    <property type="entry name" value="RecG_C_sf"/>
</dbReference>
<evidence type="ECO:0000313" key="4">
    <source>
        <dbReference type="Proteomes" id="UP000521676"/>
    </source>
</evidence>
<reference evidence="2 4" key="1">
    <citation type="submission" date="2020-06" db="EMBL/GenBank/DDBJ databases">
        <title>Anoxygenic phototrophic Chloroflexota member uses a Type I reaction center.</title>
        <authorList>
            <person name="Tsuji J.M."/>
            <person name="Shaw N.A."/>
            <person name="Nagashima S."/>
            <person name="Venkiteswaran J."/>
            <person name="Schiff S.L."/>
            <person name="Hanada S."/>
            <person name="Tank M."/>
            <person name="Neufeld J.D."/>
        </authorList>
    </citation>
    <scope>NUCLEOTIDE SEQUENCE [LARGE SCALE GENOMIC DNA]</scope>
    <source>
        <strain evidence="2">L227-S17</strain>
    </source>
</reference>
<evidence type="ECO:0008006" key="6">
    <source>
        <dbReference type="Google" id="ProtNLM"/>
    </source>
</evidence>
<sequence>MAEKKATKQNREENESTESRLVLNATLEELDFEKIDAYLHTLDEQGGVPSRLSRSERLLELGMISEENGTLRPIIAAVLIFGKNVARYLPQASMKLARFKGQDVTGIIIDRVEVSGTLDKIIEEAARFVLRNMRVTSPIQGLYREDIPEYPPVAVREAITNAVAHRDYGISGQKISIRMFDDRLEVESPGGLAGPVTLENLGKKRYSRNPLLARLMYELKLVEEMGTGILRMRRELAELGSAPPTFSSDSDSFTAYLPAHIFVETEHRITEPKPEAAPFFEISDSLRPEFFALMRAGLNERQARGLLYARERGRLTNRDYRAINPDITEETARTDLLGLVDKNYLMKFGDKRGAAYLPR</sequence>
<evidence type="ECO:0000313" key="3">
    <source>
        <dbReference type="EMBL" id="WJW66743.1"/>
    </source>
</evidence>
<gene>
    <name evidence="2" type="ORF">HXX08_03195</name>
    <name evidence="3" type="ORF">OZ401_002558</name>
</gene>